<dbReference type="AlphaFoldDB" id="A0A8X7PX41"/>
<dbReference type="OrthoDB" id="672127at2759"/>
<dbReference type="EMBL" id="JAAMPC010000015">
    <property type="protein sequence ID" value="KAG2258743.1"/>
    <property type="molecule type" value="Genomic_DNA"/>
</dbReference>
<dbReference type="PANTHER" id="PTHR31170">
    <property type="entry name" value="BNAC04G53230D PROTEIN"/>
    <property type="match status" value="1"/>
</dbReference>
<reference evidence="1 2" key="1">
    <citation type="submission" date="2020-02" db="EMBL/GenBank/DDBJ databases">
        <authorList>
            <person name="Ma Q."/>
            <person name="Huang Y."/>
            <person name="Song X."/>
            <person name="Pei D."/>
        </authorList>
    </citation>
    <scope>NUCLEOTIDE SEQUENCE [LARGE SCALE GENOMIC DNA]</scope>
    <source>
        <strain evidence="1">Sxm20200214</strain>
        <tissue evidence="1">Leaf</tissue>
    </source>
</reference>
<dbReference type="Proteomes" id="UP000886595">
    <property type="component" value="Unassembled WGS sequence"/>
</dbReference>
<keyword evidence="2" id="KW-1185">Reference proteome</keyword>
<dbReference type="Pfam" id="PF03140">
    <property type="entry name" value="DUF247"/>
    <property type="match status" value="1"/>
</dbReference>
<organism evidence="1 2">
    <name type="scientific">Brassica carinata</name>
    <name type="common">Ethiopian mustard</name>
    <name type="synonym">Abyssinian cabbage</name>
    <dbReference type="NCBI Taxonomy" id="52824"/>
    <lineage>
        <taxon>Eukaryota</taxon>
        <taxon>Viridiplantae</taxon>
        <taxon>Streptophyta</taxon>
        <taxon>Embryophyta</taxon>
        <taxon>Tracheophyta</taxon>
        <taxon>Spermatophyta</taxon>
        <taxon>Magnoliopsida</taxon>
        <taxon>eudicotyledons</taxon>
        <taxon>Gunneridae</taxon>
        <taxon>Pentapetalae</taxon>
        <taxon>rosids</taxon>
        <taxon>malvids</taxon>
        <taxon>Brassicales</taxon>
        <taxon>Brassicaceae</taxon>
        <taxon>Brassiceae</taxon>
        <taxon>Brassica</taxon>
    </lineage>
</organism>
<evidence type="ECO:0000313" key="1">
    <source>
        <dbReference type="EMBL" id="KAG2258743.1"/>
    </source>
</evidence>
<protein>
    <submittedName>
        <fullName evidence="1">Uncharacterized protein</fullName>
    </submittedName>
</protein>
<evidence type="ECO:0000313" key="2">
    <source>
        <dbReference type="Proteomes" id="UP000886595"/>
    </source>
</evidence>
<dbReference type="PANTHER" id="PTHR31170:SF9">
    <property type="entry name" value="PROTEIN, PUTATIVE (DUF247)-RELATED"/>
    <property type="match status" value="1"/>
</dbReference>
<comment type="caution">
    <text evidence="1">The sequence shown here is derived from an EMBL/GenBank/DDBJ whole genome shotgun (WGS) entry which is preliminary data.</text>
</comment>
<sequence length="163" mass="18827">MDSKQPKKIPGMWRFPTDPDRCCIYRVPSSLRDINPEAYTPQLVLIGPLHLSLKSQALKSLDLGDDITYTKSMGYLNMEEHKKIYLSGFAARVEGEYTIDGFKRMIKKDEEIIRTSYQESIAWIQSQEFVEMVLHKSILIIELILSKTKIGLGRQEIISWMEA</sequence>
<name>A0A8X7PX41_BRACI</name>
<proteinExistence type="predicted"/>
<gene>
    <name evidence="1" type="ORF">Bca52824_078037</name>
</gene>
<dbReference type="InterPro" id="IPR004158">
    <property type="entry name" value="DUF247_pln"/>
</dbReference>
<accession>A0A8X7PX41</accession>